<evidence type="ECO:0000313" key="1">
    <source>
        <dbReference type="EMBL" id="EPS39312.1"/>
    </source>
</evidence>
<name>S8BVF3_DACHA</name>
<comment type="caution">
    <text evidence="1">The sequence shown here is derived from an EMBL/GenBank/DDBJ whole genome shotgun (WGS) entry which is preliminary data.</text>
</comment>
<dbReference type="Proteomes" id="UP000015100">
    <property type="component" value="Unassembled WGS sequence"/>
</dbReference>
<dbReference type="AlphaFoldDB" id="S8BVF3"/>
<proteinExistence type="predicted"/>
<dbReference type="HOGENOM" id="CLU_1855200_0_0_1"/>
<gene>
    <name evidence="1" type="ORF">H072_6949</name>
</gene>
<protein>
    <submittedName>
        <fullName evidence="1">Uncharacterized protein</fullName>
    </submittedName>
</protein>
<reference evidence="1 2" key="1">
    <citation type="journal article" date="2013" name="PLoS Genet.">
        <title>Genomic mechanisms accounting for the adaptation to parasitism in nematode-trapping fungi.</title>
        <authorList>
            <person name="Meerupati T."/>
            <person name="Andersson K.M."/>
            <person name="Friman E."/>
            <person name="Kumar D."/>
            <person name="Tunlid A."/>
            <person name="Ahren D."/>
        </authorList>
    </citation>
    <scope>NUCLEOTIDE SEQUENCE [LARGE SCALE GENOMIC DNA]</scope>
    <source>
        <strain evidence="1 2">CBS 200.50</strain>
    </source>
</reference>
<dbReference type="EMBL" id="AQGS01000479">
    <property type="protein sequence ID" value="EPS39312.1"/>
    <property type="molecule type" value="Genomic_DNA"/>
</dbReference>
<evidence type="ECO:0000313" key="2">
    <source>
        <dbReference type="Proteomes" id="UP000015100"/>
    </source>
</evidence>
<sequence length="138" mass="15799">MSLNIPLTTGLIKLRSFAIPGAISVSRFRVMIFTLDDTNTLVNLPNKEPDRYHTVPDNVIASMPEKDDLVLVIFITVDYDLKLIKYYPSKEIRQRYESVLKDAEDVVLRECGLTCASVEISSREQLRVLMHVLMEELL</sequence>
<organism evidence="1 2">
    <name type="scientific">Dactylellina haptotyla (strain CBS 200.50)</name>
    <name type="common">Nematode-trapping fungus</name>
    <name type="synonym">Monacrosporium haptotylum</name>
    <dbReference type="NCBI Taxonomy" id="1284197"/>
    <lineage>
        <taxon>Eukaryota</taxon>
        <taxon>Fungi</taxon>
        <taxon>Dikarya</taxon>
        <taxon>Ascomycota</taxon>
        <taxon>Pezizomycotina</taxon>
        <taxon>Orbiliomycetes</taxon>
        <taxon>Orbiliales</taxon>
        <taxon>Orbiliaceae</taxon>
        <taxon>Dactylellina</taxon>
    </lineage>
</organism>
<dbReference type="OrthoDB" id="10446226at2759"/>
<keyword evidence="2" id="KW-1185">Reference proteome</keyword>
<accession>S8BVF3</accession>
<reference evidence="2" key="2">
    <citation type="submission" date="2013-04" db="EMBL/GenBank/DDBJ databases">
        <title>Genomic mechanisms accounting for the adaptation to parasitism in nematode-trapping fungi.</title>
        <authorList>
            <person name="Ahren D.G."/>
        </authorList>
    </citation>
    <scope>NUCLEOTIDE SEQUENCE [LARGE SCALE GENOMIC DNA]</scope>
    <source>
        <strain evidence="2">CBS 200.50</strain>
    </source>
</reference>